<evidence type="ECO:0000313" key="8">
    <source>
        <dbReference type="EMBL" id="UNI19530.1"/>
    </source>
</evidence>
<protein>
    <submittedName>
        <fullName evidence="8">Uncharacterized protein</fullName>
    </submittedName>
</protein>
<feature type="binding site" evidence="6">
    <location>
        <position position="286"/>
    </location>
    <ligand>
        <name>Zn(2+)</name>
        <dbReference type="ChEBI" id="CHEBI:29105"/>
    </ligand>
</feature>
<dbReference type="GO" id="GO:0006882">
    <property type="term" value="P:intracellular zinc ion homeostasis"/>
    <property type="evidence" value="ECO:0007669"/>
    <property type="project" value="TreeGrafter"/>
</dbReference>
<dbReference type="Pfam" id="PF03006">
    <property type="entry name" value="HlyIII"/>
    <property type="match status" value="1"/>
</dbReference>
<evidence type="ECO:0000256" key="7">
    <source>
        <dbReference type="SAM" id="Phobius"/>
    </source>
</evidence>
<evidence type="ECO:0000256" key="3">
    <source>
        <dbReference type="ARBA" id="ARBA00022692"/>
    </source>
</evidence>
<evidence type="ECO:0000256" key="2">
    <source>
        <dbReference type="ARBA" id="ARBA00007018"/>
    </source>
</evidence>
<feature type="binding site" evidence="6">
    <location>
        <position position="282"/>
    </location>
    <ligand>
        <name>Zn(2+)</name>
        <dbReference type="ChEBI" id="CHEBI:29105"/>
    </ligand>
</feature>
<dbReference type="RefSeq" id="XP_047843011.1">
    <property type="nucleotide sequence ID" value="XM_047987027.1"/>
</dbReference>
<evidence type="ECO:0000256" key="5">
    <source>
        <dbReference type="ARBA" id="ARBA00023136"/>
    </source>
</evidence>
<dbReference type="GO" id="GO:0038023">
    <property type="term" value="F:signaling receptor activity"/>
    <property type="evidence" value="ECO:0007669"/>
    <property type="project" value="TreeGrafter"/>
</dbReference>
<name>A0A9Q8QH54_9HYPO</name>
<feature type="transmembrane region" description="Helical" evidence="7">
    <location>
        <begin position="284"/>
        <end position="307"/>
    </location>
</feature>
<dbReference type="GO" id="GO:0016020">
    <property type="term" value="C:membrane"/>
    <property type="evidence" value="ECO:0007669"/>
    <property type="project" value="UniProtKB-SubCell"/>
</dbReference>
<comment type="similarity">
    <text evidence="2">Belongs to the ADIPOR family.</text>
</comment>
<accession>A0A9Q8QH54</accession>
<gene>
    <name evidence="8" type="ORF">JDV02_005710</name>
</gene>
<dbReference type="EMBL" id="CP086358">
    <property type="protein sequence ID" value="UNI19530.1"/>
    <property type="molecule type" value="Genomic_DNA"/>
</dbReference>
<evidence type="ECO:0000256" key="1">
    <source>
        <dbReference type="ARBA" id="ARBA00004141"/>
    </source>
</evidence>
<feature type="transmembrane region" description="Helical" evidence="7">
    <location>
        <begin position="154"/>
        <end position="174"/>
    </location>
</feature>
<comment type="subcellular location">
    <subcellularLocation>
        <location evidence="1">Membrane</location>
        <topology evidence="1">Multi-pass membrane protein</topology>
    </subcellularLocation>
</comment>
<feature type="transmembrane region" description="Helical" evidence="7">
    <location>
        <begin position="213"/>
        <end position="233"/>
    </location>
</feature>
<keyword evidence="6" id="KW-0479">Metal-binding</keyword>
<organism evidence="8 9">
    <name type="scientific">Purpureocillium takamizusanense</name>
    <dbReference type="NCBI Taxonomy" id="2060973"/>
    <lineage>
        <taxon>Eukaryota</taxon>
        <taxon>Fungi</taxon>
        <taxon>Dikarya</taxon>
        <taxon>Ascomycota</taxon>
        <taxon>Pezizomycotina</taxon>
        <taxon>Sordariomycetes</taxon>
        <taxon>Hypocreomycetidae</taxon>
        <taxon>Hypocreales</taxon>
        <taxon>Ophiocordycipitaceae</taxon>
        <taxon>Purpureocillium</taxon>
    </lineage>
</organism>
<proteinExistence type="inferred from homology"/>
<feature type="transmembrane region" description="Helical" evidence="7">
    <location>
        <begin position="83"/>
        <end position="103"/>
    </location>
</feature>
<evidence type="ECO:0000256" key="6">
    <source>
        <dbReference type="PIRSR" id="PIRSR604254-1"/>
    </source>
</evidence>
<keyword evidence="4 7" id="KW-1133">Transmembrane helix</keyword>
<dbReference type="AlphaFoldDB" id="A0A9Q8QH54"/>
<sequence length="352" mass="39913">MSLRRTPPECNGHFKQPSPCQSGAGNLGLHGLVAPSKLLFFHEIPSWQQDNEFILSGYRPTSGSVWISVASLLYVNNQTINTYSHLIGAVIFALLPFYFYYYVFNLPPNAENVDLLVICIYSYGVAVCFAFSSTFHLLWNHSQNFAKFCNKLDYVGILVLMWGAGIPTIYYGFFCNPRLQVLYWSTTSGAALCCAVFTLSPRFGSPQFRHWRASFYAAFGLSSVVFVAHGLTLHGWELQKTRMSLIWMVWMATANLTGAAIYAARVPERWLPYQFDIYGASHQIFHVAVIIAACVHFLGLMESFLVIREYEILATTIKYPDGPVRLNRIKLRILSSWLDLLPRTAQLVLERD</sequence>
<keyword evidence="6" id="KW-0862">Zinc</keyword>
<dbReference type="PANTHER" id="PTHR20855:SF52">
    <property type="entry name" value="ADIPONECTIN RECEPTOR PROTEIN"/>
    <property type="match status" value="1"/>
</dbReference>
<feature type="transmembrane region" description="Helical" evidence="7">
    <location>
        <begin position="115"/>
        <end position="139"/>
    </location>
</feature>
<feature type="transmembrane region" description="Helical" evidence="7">
    <location>
        <begin position="181"/>
        <end position="201"/>
    </location>
</feature>
<feature type="transmembrane region" description="Helical" evidence="7">
    <location>
        <begin position="245"/>
        <end position="264"/>
    </location>
</feature>
<evidence type="ECO:0000256" key="4">
    <source>
        <dbReference type="ARBA" id="ARBA00022989"/>
    </source>
</evidence>
<evidence type="ECO:0000313" key="9">
    <source>
        <dbReference type="Proteomes" id="UP000829364"/>
    </source>
</evidence>
<feature type="binding site" evidence="6">
    <location>
        <position position="136"/>
    </location>
    <ligand>
        <name>Zn(2+)</name>
        <dbReference type="ChEBI" id="CHEBI:29105"/>
    </ligand>
</feature>
<dbReference type="PANTHER" id="PTHR20855">
    <property type="entry name" value="ADIPOR/PROGESTIN RECEPTOR-RELATED"/>
    <property type="match status" value="1"/>
</dbReference>
<dbReference type="Proteomes" id="UP000829364">
    <property type="component" value="Chromosome 5"/>
</dbReference>
<keyword evidence="5 7" id="KW-0472">Membrane</keyword>
<dbReference type="GO" id="GO:0046872">
    <property type="term" value="F:metal ion binding"/>
    <property type="evidence" value="ECO:0007669"/>
    <property type="project" value="UniProtKB-KW"/>
</dbReference>
<keyword evidence="9" id="KW-1185">Reference proteome</keyword>
<dbReference type="GeneID" id="72067659"/>
<dbReference type="InterPro" id="IPR004254">
    <property type="entry name" value="AdipoR/HlyIII-related"/>
</dbReference>
<reference evidence="8" key="1">
    <citation type="submission" date="2021-11" db="EMBL/GenBank/DDBJ databases">
        <title>Purpureocillium_takamizusanense_genome.</title>
        <authorList>
            <person name="Nguyen N.-H."/>
        </authorList>
    </citation>
    <scope>NUCLEOTIDE SEQUENCE</scope>
    <source>
        <strain evidence="8">PT3</strain>
    </source>
</reference>
<keyword evidence="3 7" id="KW-0812">Transmembrane</keyword>
<dbReference type="OrthoDB" id="529367at2759"/>